<gene>
    <name evidence="1" type="ordered locus">Plabr_0074</name>
</gene>
<organism evidence="1 2">
    <name type="scientific">Rubinisphaera brasiliensis (strain ATCC 49424 / DSM 5305 / JCM 21570 / IAM 15109 / NBRC 103401 / IFAM 1448)</name>
    <name type="common">Planctomyces brasiliensis</name>
    <dbReference type="NCBI Taxonomy" id="756272"/>
    <lineage>
        <taxon>Bacteria</taxon>
        <taxon>Pseudomonadati</taxon>
        <taxon>Planctomycetota</taxon>
        <taxon>Planctomycetia</taxon>
        <taxon>Planctomycetales</taxon>
        <taxon>Planctomycetaceae</taxon>
        <taxon>Rubinisphaera</taxon>
    </lineage>
</organism>
<dbReference type="EMBL" id="CP002546">
    <property type="protein sequence ID" value="ADY57704.1"/>
    <property type="molecule type" value="Genomic_DNA"/>
</dbReference>
<name>F0SLM1_RUBBR</name>
<accession>F0SLM1</accession>
<evidence type="ECO:0008006" key="3">
    <source>
        <dbReference type="Google" id="ProtNLM"/>
    </source>
</evidence>
<protein>
    <recommendedName>
        <fullName evidence="3">DUF1570 domain-containing protein</fullName>
    </recommendedName>
</protein>
<dbReference type="Proteomes" id="UP000006860">
    <property type="component" value="Chromosome"/>
</dbReference>
<dbReference type="OrthoDB" id="249876at2"/>
<proteinExistence type="predicted"/>
<sequence>MVKSSRCEAILHSRSLVLISRARMYARLSGSALLLAILQLSLLTCCSATIRADWQAEYSEGQFRVHTQVDPDRIQPAVRRLSRLQKQIEESLQIELSDQTVDLLIFSSQRQYRDYVAPRVPEAVNRPALFVKGPDALWVHVVYDNSWETNLRHEVTHAFLHASLPFLPLWLDEGLAEYFELPESAKGVNRKYSGNLVWRMRLRRGLPTSELEQLQSLTEMRPDDYRDSWAWVYFCLHSSNETRTLLQNYLQTIQREEVPGAFFRYLTAGYPSAVATAERFYRSW</sequence>
<dbReference type="RefSeq" id="WP_013626448.1">
    <property type="nucleotide sequence ID" value="NC_015174.1"/>
</dbReference>
<dbReference type="KEGG" id="pbs:Plabr_0074"/>
<dbReference type="HOGENOM" id="CLU_979640_0_0_0"/>
<dbReference type="AlphaFoldDB" id="F0SLM1"/>
<keyword evidence="2" id="KW-1185">Reference proteome</keyword>
<evidence type="ECO:0000313" key="2">
    <source>
        <dbReference type="Proteomes" id="UP000006860"/>
    </source>
</evidence>
<evidence type="ECO:0000313" key="1">
    <source>
        <dbReference type="EMBL" id="ADY57704.1"/>
    </source>
</evidence>
<reference evidence="2" key="1">
    <citation type="submission" date="2011-02" db="EMBL/GenBank/DDBJ databases">
        <title>The complete genome of Planctomyces brasiliensis DSM 5305.</title>
        <authorList>
            <person name="Lucas S."/>
            <person name="Copeland A."/>
            <person name="Lapidus A."/>
            <person name="Bruce D."/>
            <person name="Goodwin L."/>
            <person name="Pitluck S."/>
            <person name="Kyrpides N."/>
            <person name="Mavromatis K."/>
            <person name="Pagani I."/>
            <person name="Ivanova N."/>
            <person name="Ovchinnikova G."/>
            <person name="Lu M."/>
            <person name="Detter J.C."/>
            <person name="Han C."/>
            <person name="Land M."/>
            <person name="Hauser L."/>
            <person name="Markowitz V."/>
            <person name="Cheng J.-F."/>
            <person name="Hugenholtz P."/>
            <person name="Woyke T."/>
            <person name="Wu D."/>
            <person name="Tindall B."/>
            <person name="Pomrenke H.G."/>
            <person name="Brambilla E."/>
            <person name="Klenk H.-P."/>
            <person name="Eisen J.A."/>
        </authorList>
    </citation>
    <scope>NUCLEOTIDE SEQUENCE [LARGE SCALE GENOMIC DNA]</scope>
    <source>
        <strain evidence="2">ATCC 49424 / DSM 5305 / JCM 21570 / NBRC 103401 / IFAM 1448</strain>
    </source>
</reference>